<evidence type="ECO:0000313" key="2">
    <source>
        <dbReference type="EMBL" id="XBY85576.1"/>
    </source>
</evidence>
<proteinExistence type="predicted"/>
<feature type="region of interest" description="Disordered" evidence="1">
    <location>
        <begin position="380"/>
        <end position="450"/>
    </location>
</feature>
<feature type="compositionally biased region" description="Polar residues" evidence="1">
    <location>
        <begin position="380"/>
        <end position="393"/>
    </location>
</feature>
<sequence>MSFHYDEAIPPVRKQLKSVSLRGRISTAYDSEVPSFAVQEPTPEMSQSEFADTLSPKSLPSHQNNSDPGSPPTREGKSTAPAPFSPPASVFPPKTPPHSRRTSEETTPKPSPSRRDSVPIRKPSRAIVNDKPLTVYCESCRSSHSVSVSEADRTMVLSCNVVPPPPTPSPSVLELYHLPGYLTLNDKGQIIVSTETELLSYVRKIFIPSDKFVGMFPTTRSFCISTYDEDSTLSQSSTPDAKRASYYLGHSKYLGTYSLSATEPSTPIDRVQSEKIATEDDKTPEASGSIVRGPLEPYIPPAVPHGTKPTGSSPRQSGTASIIAFVREVSPSPTLPPAPSSPKHATAARRASPRNLSPIGIFSESEVDLPIPVKTESIQIRVGSSRTSRSHSQPGYPPDVKPPSRHELYNQATEISRELSSAQMPARQSDRDYFVQQREPSPRGRNSSRY</sequence>
<feature type="compositionally biased region" description="Basic and acidic residues" evidence="1">
    <location>
        <begin position="271"/>
        <end position="284"/>
    </location>
</feature>
<name>A0AAU7YCJ9_9VIRU</name>
<dbReference type="EMBL" id="PP926248">
    <property type="protein sequence ID" value="XBY85576.1"/>
    <property type="molecule type" value="Genomic_RNA"/>
</dbReference>
<feature type="region of interest" description="Disordered" evidence="1">
    <location>
        <begin position="330"/>
        <end position="352"/>
    </location>
</feature>
<feature type="compositionally biased region" description="Basic and acidic residues" evidence="1">
    <location>
        <begin position="101"/>
        <end position="119"/>
    </location>
</feature>
<feature type="region of interest" description="Disordered" evidence="1">
    <location>
        <begin position="263"/>
        <end position="318"/>
    </location>
</feature>
<feature type="compositionally biased region" description="Polar residues" evidence="1">
    <location>
        <begin position="410"/>
        <end position="423"/>
    </location>
</feature>
<feature type="compositionally biased region" description="Pro residues" evidence="1">
    <location>
        <begin position="83"/>
        <end position="96"/>
    </location>
</feature>
<evidence type="ECO:0000256" key="1">
    <source>
        <dbReference type="SAM" id="MobiDB-lite"/>
    </source>
</evidence>
<accession>A0AAU7YCJ9</accession>
<feature type="compositionally biased region" description="Polar residues" evidence="1">
    <location>
        <begin position="44"/>
        <end position="68"/>
    </location>
</feature>
<reference evidence="2" key="1">
    <citation type="submission" date="2024-05" db="EMBL/GenBank/DDBJ databases">
        <title>Viral Diversity and Horizontal Gene Transfer Among Viruses in Setosphaeria turcica Population from Northern Corn Leaf Blight of Maize.</title>
        <authorList>
            <person name="Jia J."/>
            <person name="Mu F."/>
        </authorList>
    </citation>
    <scope>NUCLEOTIDE SEQUENCE</scope>
    <source>
        <strain evidence="2">TG4</strain>
    </source>
</reference>
<feature type="compositionally biased region" description="Polar residues" evidence="1">
    <location>
        <begin position="309"/>
        <end position="318"/>
    </location>
</feature>
<protein>
    <submittedName>
        <fullName evidence="2">Uncharacterized protein</fullName>
    </submittedName>
</protein>
<feature type="region of interest" description="Disordered" evidence="1">
    <location>
        <begin position="27"/>
        <end position="125"/>
    </location>
</feature>
<organism evidence="2">
    <name type="scientific">Exserohilum turcicum partitivirus 1</name>
    <dbReference type="NCBI Taxonomy" id="3229043"/>
    <lineage>
        <taxon>Viruses</taxon>
        <taxon>Riboviria</taxon>
        <taxon>Orthornavirae</taxon>
        <taxon>Pisuviricota</taxon>
        <taxon>Duplopiviricetes</taxon>
        <taxon>Durnavirales</taxon>
        <taxon>Partitiviridae</taxon>
    </lineage>
</organism>